<reference evidence="1" key="1">
    <citation type="submission" date="2023-01" db="EMBL/GenBank/DDBJ databases">
        <title>Colletotrichum chrysophilum M932 genome sequence.</title>
        <authorList>
            <person name="Baroncelli R."/>
        </authorList>
    </citation>
    <scope>NUCLEOTIDE SEQUENCE</scope>
    <source>
        <strain evidence="1">M932</strain>
    </source>
</reference>
<dbReference type="Proteomes" id="UP001243330">
    <property type="component" value="Unassembled WGS sequence"/>
</dbReference>
<name>A0AAD9AXA8_9PEZI</name>
<evidence type="ECO:0000313" key="1">
    <source>
        <dbReference type="EMBL" id="KAK1855050.1"/>
    </source>
</evidence>
<evidence type="ECO:0000313" key="2">
    <source>
        <dbReference type="Proteomes" id="UP001243330"/>
    </source>
</evidence>
<dbReference type="AlphaFoldDB" id="A0AAD9AXA8"/>
<accession>A0AAD9AXA8</accession>
<protein>
    <submittedName>
        <fullName evidence="1">Uncharacterized protein</fullName>
    </submittedName>
</protein>
<gene>
    <name evidence="1" type="ORF">CCHR01_02335</name>
</gene>
<organism evidence="1 2">
    <name type="scientific">Colletotrichum chrysophilum</name>
    <dbReference type="NCBI Taxonomy" id="1836956"/>
    <lineage>
        <taxon>Eukaryota</taxon>
        <taxon>Fungi</taxon>
        <taxon>Dikarya</taxon>
        <taxon>Ascomycota</taxon>
        <taxon>Pezizomycotina</taxon>
        <taxon>Sordariomycetes</taxon>
        <taxon>Hypocreomycetidae</taxon>
        <taxon>Glomerellales</taxon>
        <taxon>Glomerellaceae</taxon>
        <taxon>Colletotrichum</taxon>
        <taxon>Colletotrichum gloeosporioides species complex</taxon>
    </lineage>
</organism>
<keyword evidence="2" id="KW-1185">Reference proteome</keyword>
<dbReference type="EMBL" id="JAQOWY010000027">
    <property type="protein sequence ID" value="KAK1855050.1"/>
    <property type="molecule type" value="Genomic_DNA"/>
</dbReference>
<sequence>MRVSSEPSQPPQEVALFESTMLPDIRMARRWLVQTGMMLARVSSVVIAWRFVEAEPPAAVQADDRGLRLKTVGSLLSRIRHRRRSRSGFGPTLEAGLENRARLDRLGMIYAIIDKLVLFKVDEFAHLSSFGEGTLDEF</sequence>
<proteinExistence type="predicted"/>
<comment type="caution">
    <text evidence="1">The sequence shown here is derived from an EMBL/GenBank/DDBJ whole genome shotgun (WGS) entry which is preliminary data.</text>
</comment>